<protein>
    <submittedName>
        <fullName evidence="1">Uncharacterized protein</fullName>
    </submittedName>
</protein>
<organism evidence="1 2">
    <name type="scientific">Vararia minispora EC-137</name>
    <dbReference type="NCBI Taxonomy" id="1314806"/>
    <lineage>
        <taxon>Eukaryota</taxon>
        <taxon>Fungi</taxon>
        <taxon>Dikarya</taxon>
        <taxon>Basidiomycota</taxon>
        <taxon>Agaricomycotina</taxon>
        <taxon>Agaricomycetes</taxon>
        <taxon>Russulales</taxon>
        <taxon>Lachnocladiaceae</taxon>
        <taxon>Vararia</taxon>
    </lineage>
</organism>
<reference evidence="1" key="2">
    <citation type="journal article" date="2022" name="New Phytol.">
        <title>Evolutionary transition to the ectomycorrhizal habit in the genomes of a hyperdiverse lineage of mushroom-forming fungi.</title>
        <authorList>
            <person name="Looney B."/>
            <person name="Miyauchi S."/>
            <person name="Morin E."/>
            <person name="Drula E."/>
            <person name="Courty P.E."/>
            <person name="Kohler A."/>
            <person name="Kuo A."/>
            <person name="LaButti K."/>
            <person name="Pangilinan J."/>
            <person name="Lipzen A."/>
            <person name="Riley R."/>
            <person name="Andreopoulos W."/>
            <person name="He G."/>
            <person name="Johnson J."/>
            <person name="Nolan M."/>
            <person name="Tritt A."/>
            <person name="Barry K.W."/>
            <person name="Grigoriev I.V."/>
            <person name="Nagy L.G."/>
            <person name="Hibbett D."/>
            <person name="Henrissat B."/>
            <person name="Matheny P.B."/>
            <person name="Labbe J."/>
            <person name="Martin F.M."/>
        </authorList>
    </citation>
    <scope>NUCLEOTIDE SEQUENCE</scope>
    <source>
        <strain evidence="1">EC-137</strain>
    </source>
</reference>
<evidence type="ECO:0000313" key="2">
    <source>
        <dbReference type="Proteomes" id="UP000814128"/>
    </source>
</evidence>
<sequence length="104" mass="11382">MAFRPGRPPDPRYDDPRPVISPAVSALLPPPSSADASSHLLLQPAPVRKPSPEPPSSSPRPNIWPIRTARPRPHPARPAARPVLWPALLILRTRRSPPDIDPEA</sequence>
<keyword evidence="2" id="KW-1185">Reference proteome</keyword>
<evidence type="ECO:0000313" key="1">
    <source>
        <dbReference type="EMBL" id="KAI0030996.1"/>
    </source>
</evidence>
<reference evidence="1" key="1">
    <citation type="submission" date="2021-02" db="EMBL/GenBank/DDBJ databases">
        <authorList>
            <consortium name="DOE Joint Genome Institute"/>
            <person name="Ahrendt S."/>
            <person name="Looney B.P."/>
            <person name="Miyauchi S."/>
            <person name="Morin E."/>
            <person name="Drula E."/>
            <person name="Courty P.E."/>
            <person name="Chicoki N."/>
            <person name="Fauchery L."/>
            <person name="Kohler A."/>
            <person name="Kuo A."/>
            <person name="Labutti K."/>
            <person name="Pangilinan J."/>
            <person name="Lipzen A."/>
            <person name="Riley R."/>
            <person name="Andreopoulos W."/>
            <person name="He G."/>
            <person name="Johnson J."/>
            <person name="Barry K.W."/>
            <person name="Grigoriev I.V."/>
            <person name="Nagy L."/>
            <person name="Hibbett D."/>
            <person name="Henrissat B."/>
            <person name="Matheny P.B."/>
            <person name="Labbe J."/>
            <person name="Martin F."/>
        </authorList>
    </citation>
    <scope>NUCLEOTIDE SEQUENCE</scope>
    <source>
        <strain evidence="1">EC-137</strain>
    </source>
</reference>
<dbReference type="EMBL" id="MU273597">
    <property type="protein sequence ID" value="KAI0030996.1"/>
    <property type="molecule type" value="Genomic_DNA"/>
</dbReference>
<name>A0ACB8QI57_9AGAM</name>
<proteinExistence type="predicted"/>
<accession>A0ACB8QI57</accession>
<comment type="caution">
    <text evidence="1">The sequence shown here is derived from an EMBL/GenBank/DDBJ whole genome shotgun (WGS) entry which is preliminary data.</text>
</comment>
<gene>
    <name evidence="1" type="ORF">K488DRAFT_87247</name>
</gene>
<dbReference type="Proteomes" id="UP000814128">
    <property type="component" value="Unassembled WGS sequence"/>
</dbReference>